<proteinExistence type="predicted"/>
<name>A0ABV7D3K3_9PROT</name>
<reference evidence="4" key="1">
    <citation type="journal article" date="2019" name="Int. J. Syst. Evol. Microbiol.">
        <title>The Global Catalogue of Microorganisms (GCM) 10K type strain sequencing project: providing services to taxonomists for standard genome sequencing and annotation.</title>
        <authorList>
            <consortium name="The Broad Institute Genomics Platform"/>
            <consortium name="The Broad Institute Genome Sequencing Center for Infectious Disease"/>
            <person name="Wu L."/>
            <person name="Ma J."/>
        </authorList>
    </citation>
    <scope>NUCLEOTIDE SEQUENCE [LARGE SCALE GENOMIC DNA]</scope>
    <source>
        <strain evidence="4">KCTC 62164</strain>
    </source>
</reference>
<keyword evidence="2" id="KW-0812">Transmembrane</keyword>
<keyword evidence="1" id="KW-0175">Coiled coil</keyword>
<evidence type="ECO:0008006" key="5">
    <source>
        <dbReference type="Google" id="ProtNLM"/>
    </source>
</evidence>
<dbReference type="RefSeq" id="WP_194214332.1">
    <property type="nucleotide sequence ID" value="NZ_CP061205.1"/>
</dbReference>
<keyword evidence="2" id="KW-1133">Transmembrane helix</keyword>
<dbReference type="Proteomes" id="UP001595444">
    <property type="component" value="Unassembled WGS sequence"/>
</dbReference>
<evidence type="ECO:0000256" key="2">
    <source>
        <dbReference type="SAM" id="Phobius"/>
    </source>
</evidence>
<keyword evidence="4" id="KW-1185">Reference proteome</keyword>
<feature type="coiled-coil region" evidence="1">
    <location>
        <begin position="1"/>
        <end position="28"/>
    </location>
</feature>
<gene>
    <name evidence="3" type="ORF">ACFOKA_06050</name>
</gene>
<dbReference type="EMBL" id="JBHRSL010000003">
    <property type="protein sequence ID" value="MFC3051460.1"/>
    <property type="molecule type" value="Genomic_DNA"/>
</dbReference>
<sequence length="103" mass="11239">MTTAQQEIKSLKKDLAQIKDILADHAENVVSNGASKSKFFDVDEVKDQARRAGVAARKYLHDKQDQVIVARDKAEATIQKRPFTTTVAAFAGGALIAALLSRK</sequence>
<feature type="transmembrane region" description="Helical" evidence="2">
    <location>
        <begin position="83"/>
        <end position="101"/>
    </location>
</feature>
<protein>
    <recommendedName>
        <fullName evidence="5">DUF883 domain-containing protein</fullName>
    </recommendedName>
</protein>
<keyword evidence="2" id="KW-0472">Membrane</keyword>
<organism evidence="3 4">
    <name type="scientific">Kordiimonas pumila</name>
    <dbReference type="NCBI Taxonomy" id="2161677"/>
    <lineage>
        <taxon>Bacteria</taxon>
        <taxon>Pseudomonadati</taxon>
        <taxon>Pseudomonadota</taxon>
        <taxon>Alphaproteobacteria</taxon>
        <taxon>Kordiimonadales</taxon>
        <taxon>Kordiimonadaceae</taxon>
        <taxon>Kordiimonas</taxon>
    </lineage>
</organism>
<evidence type="ECO:0000313" key="3">
    <source>
        <dbReference type="EMBL" id="MFC3051460.1"/>
    </source>
</evidence>
<accession>A0ABV7D3K3</accession>
<evidence type="ECO:0000313" key="4">
    <source>
        <dbReference type="Proteomes" id="UP001595444"/>
    </source>
</evidence>
<comment type="caution">
    <text evidence="3">The sequence shown here is derived from an EMBL/GenBank/DDBJ whole genome shotgun (WGS) entry which is preliminary data.</text>
</comment>
<evidence type="ECO:0000256" key="1">
    <source>
        <dbReference type="SAM" id="Coils"/>
    </source>
</evidence>